<dbReference type="GO" id="GO:0008757">
    <property type="term" value="F:S-adenosylmethionine-dependent methyltransferase activity"/>
    <property type="evidence" value="ECO:0007669"/>
    <property type="project" value="InterPro"/>
</dbReference>
<dbReference type="SUPFAM" id="SSF53335">
    <property type="entry name" value="S-adenosyl-L-methionine-dependent methyltransferases"/>
    <property type="match status" value="1"/>
</dbReference>
<dbReference type="Pfam" id="PF08241">
    <property type="entry name" value="Methyltransf_11"/>
    <property type="match status" value="1"/>
</dbReference>
<dbReference type="CDD" id="cd02440">
    <property type="entry name" value="AdoMet_MTases"/>
    <property type="match status" value="1"/>
</dbReference>
<dbReference type="AlphaFoldDB" id="A0A098LIK9"/>
<protein>
    <recommendedName>
        <fullName evidence="1">Methyltransferase type 11 domain-containing protein</fullName>
    </recommendedName>
</protein>
<reference evidence="2 3" key="1">
    <citation type="submission" date="2014-09" db="EMBL/GenBank/DDBJ databases">
        <title>Sporocytophaga myxococcoides PG-01 genome sequencing.</title>
        <authorList>
            <person name="Liu L."/>
            <person name="Gao P.J."/>
            <person name="Chen G.J."/>
            <person name="Wang L.S."/>
        </authorList>
    </citation>
    <scope>NUCLEOTIDE SEQUENCE [LARGE SCALE GENOMIC DNA]</scope>
    <source>
        <strain evidence="2 3">PG-01</strain>
    </source>
</reference>
<proteinExistence type="predicted"/>
<comment type="caution">
    <text evidence="2">The sequence shown here is derived from an EMBL/GenBank/DDBJ whole genome shotgun (WGS) entry which is preliminary data.</text>
</comment>
<dbReference type="Gene3D" id="3.40.50.150">
    <property type="entry name" value="Vaccinia Virus protein VP39"/>
    <property type="match status" value="1"/>
</dbReference>
<organism evidence="2 3">
    <name type="scientific">Sporocytophaga myxococcoides</name>
    <dbReference type="NCBI Taxonomy" id="153721"/>
    <lineage>
        <taxon>Bacteria</taxon>
        <taxon>Pseudomonadati</taxon>
        <taxon>Bacteroidota</taxon>
        <taxon>Cytophagia</taxon>
        <taxon>Cytophagales</taxon>
        <taxon>Cytophagaceae</taxon>
        <taxon>Sporocytophaga</taxon>
    </lineage>
</organism>
<evidence type="ECO:0000313" key="3">
    <source>
        <dbReference type="Proteomes" id="UP000030185"/>
    </source>
</evidence>
<dbReference type="InterPro" id="IPR013216">
    <property type="entry name" value="Methyltransf_11"/>
</dbReference>
<dbReference type="STRING" id="153721.MYP_4000"/>
<dbReference type="RefSeq" id="WP_045467217.1">
    <property type="nucleotide sequence ID" value="NZ_BBLT01000009.1"/>
</dbReference>
<name>A0A098LIK9_9BACT</name>
<dbReference type="InterPro" id="IPR029063">
    <property type="entry name" value="SAM-dependent_MTases_sf"/>
</dbReference>
<accession>A0A098LIK9</accession>
<feature type="domain" description="Methyltransferase type 11" evidence="1">
    <location>
        <begin position="51"/>
        <end position="149"/>
    </location>
</feature>
<evidence type="ECO:0000259" key="1">
    <source>
        <dbReference type="Pfam" id="PF08241"/>
    </source>
</evidence>
<evidence type="ECO:0000313" key="2">
    <source>
        <dbReference type="EMBL" id="GAL86770.1"/>
    </source>
</evidence>
<keyword evidence="3" id="KW-1185">Reference proteome</keyword>
<dbReference type="Proteomes" id="UP000030185">
    <property type="component" value="Unassembled WGS sequence"/>
</dbReference>
<dbReference type="EMBL" id="BBLT01000009">
    <property type="protein sequence ID" value="GAL86770.1"/>
    <property type="molecule type" value="Genomic_DNA"/>
</dbReference>
<sequence>MEEQIKALAGQLRRPENEDGVKTGVHMNEGNKIMNLEAIKAVNPCAHDKILEIGMGNGFFVKNIVSAHPTIVYTGCDFSETMINEAEKINAEYIKSGCVKFHLAAADKLPIVSNSYNKLFTVNTIYFWEDPEHTLNEFKRVLTADGELTIVIRPKHIMEDIPVTKYGFNLYSKEELVKLLSANNFDILETNEIEEPSREMMGRLIKFGSLVVRAKKK</sequence>
<dbReference type="eggNOG" id="COG2226">
    <property type="taxonomic scope" value="Bacteria"/>
</dbReference>
<dbReference type="OrthoDB" id="9770553at2"/>
<gene>
    <name evidence="2" type="ORF">MYP_4000</name>
</gene>